<sequence length="168" mass="19190">MIRNEYRERWAEWLPSALRALANDPPDFPAVMPAFPFPEIDRHAFTRPNNDLRVALITSSGAYDTKMQAPFASGSIIGDASYRAFDIDLPTEHIDFAHEHYDRRFARRDLECVLPRDTARKLGLTLTQHVVSWSGYLLDWPTFIESTIPQMLARLRADHANAAIIVPI</sequence>
<organism evidence="1">
    <name type="scientific">mine drainage metagenome</name>
    <dbReference type="NCBI Taxonomy" id="410659"/>
    <lineage>
        <taxon>unclassified sequences</taxon>
        <taxon>metagenomes</taxon>
        <taxon>ecological metagenomes</taxon>
    </lineage>
</organism>
<reference evidence="1" key="1">
    <citation type="submission" date="2009-10" db="EMBL/GenBank/DDBJ databases">
        <title>Diversity of trophic interactions inside an arsenic-rich microbial ecosystem.</title>
        <authorList>
            <person name="Bertin P.N."/>
            <person name="Heinrich-Salmeron A."/>
            <person name="Pelletier E."/>
            <person name="Goulhen-Chollet F."/>
            <person name="Arsene-Ploetze F."/>
            <person name="Gallien S."/>
            <person name="Calteau A."/>
            <person name="Vallenet D."/>
            <person name="Casiot C."/>
            <person name="Chane-Woon-Ming B."/>
            <person name="Giloteaux L."/>
            <person name="Barakat M."/>
            <person name="Bonnefoy V."/>
            <person name="Bruneel O."/>
            <person name="Chandler M."/>
            <person name="Cleiss J."/>
            <person name="Duran R."/>
            <person name="Elbaz-Poulichet F."/>
            <person name="Fonknechten N."/>
            <person name="Lauga B."/>
            <person name="Mornico D."/>
            <person name="Ortet P."/>
            <person name="Schaeffer C."/>
            <person name="Siguier P."/>
            <person name="Alexander Thil Smith A."/>
            <person name="Van Dorsselaer A."/>
            <person name="Weissenbach J."/>
            <person name="Medigue C."/>
            <person name="Le Paslier D."/>
        </authorList>
    </citation>
    <scope>NUCLEOTIDE SEQUENCE</scope>
</reference>
<proteinExistence type="predicted"/>
<dbReference type="EMBL" id="CABO01000019">
    <property type="protein sequence ID" value="CBI01509.1"/>
    <property type="molecule type" value="Genomic_DNA"/>
</dbReference>
<name>E6Q2U9_9ZZZZ</name>
<evidence type="ECO:0000313" key="1">
    <source>
        <dbReference type="EMBL" id="CBI01509.1"/>
    </source>
</evidence>
<comment type="caution">
    <text evidence="1">The sequence shown here is derived from an EMBL/GenBank/DDBJ whole genome shotgun (WGS) entry which is preliminary data.</text>
</comment>
<dbReference type="AlphaFoldDB" id="E6Q2U9"/>
<protein>
    <submittedName>
        <fullName evidence="1">Uncharacterized protein</fullName>
    </submittedName>
</protein>
<accession>E6Q2U9</accession>
<gene>
    <name evidence="1" type="ORF">CARN4_1830</name>
</gene>